<protein>
    <submittedName>
        <fullName evidence="2">Uncharacterized protein</fullName>
    </submittedName>
</protein>
<dbReference type="EMBL" id="SAUN01000001">
    <property type="protein sequence ID" value="RVX41044.1"/>
    <property type="molecule type" value="Genomic_DNA"/>
</dbReference>
<name>A0A438M5C0_9ACTN</name>
<dbReference type="Proteomes" id="UP000284824">
    <property type="component" value="Unassembled WGS sequence"/>
</dbReference>
<reference evidence="2 3" key="1">
    <citation type="submission" date="2019-01" db="EMBL/GenBank/DDBJ databases">
        <title>Sequencing the genomes of 1000 actinobacteria strains.</title>
        <authorList>
            <person name="Klenk H.-P."/>
        </authorList>
    </citation>
    <scope>NUCLEOTIDE SEQUENCE [LARGE SCALE GENOMIC DNA]</scope>
    <source>
        <strain evidence="2 3">DSM 43925</strain>
    </source>
</reference>
<evidence type="ECO:0000313" key="2">
    <source>
        <dbReference type="EMBL" id="RVX41044.1"/>
    </source>
</evidence>
<sequence>MDPEIQERIAARRAELDGLKEQLVKQLAEVRAERDELAVAERVWQRMSEQLADERAQAGSPVVQVAGRAVRVVPERGPGVLESALPAEYQRILAAVRAAGSPVATRQIGEALGVGTGVRGKLEPLRGKLADRGWLHKRPDGKFTVRP</sequence>
<evidence type="ECO:0000256" key="1">
    <source>
        <dbReference type="SAM" id="Coils"/>
    </source>
</evidence>
<keyword evidence="3" id="KW-1185">Reference proteome</keyword>
<accession>A0A438M5C0</accession>
<keyword evidence="1" id="KW-0175">Coiled coil</keyword>
<feature type="coiled-coil region" evidence="1">
    <location>
        <begin position="13"/>
        <end position="40"/>
    </location>
</feature>
<evidence type="ECO:0000313" key="3">
    <source>
        <dbReference type="Proteomes" id="UP000284824"/>
    </source>
</evidence>
<organism evidence="2 3">
    <name type="scientific">Nonomuraea polychroma</name>
    <dbReference type="NCBI Taxonomy" id="46176"/>
    <lineage>
        <taxon>Bacteria</taxon>
        <taxon>Bacillati</taxon>
        <taxon>Actinomycetota</taxon>
        <taxon>Actinomycetes</taxon>
        <taxon>Streptosporangiales</taxon>
        <taxon>Streptosporangiaceae</taxon>
        <taxon>Nonomuraea</taxon>
    </lineage>
</organism>
<proteinExistence type="predicted"/>
<dbReference type="AlphaFoldDB" id="A0A438M5C0"/>
<comment type="caution">
    <text evidence="2">The sequence shown here is derived from an EMBL/GenBank/DDBJ whole genome shotgun (WGS) entry which is preliminary data.</text>
</comment>
<gene>
    <name evidence="2" type="ORF">EDD27_3500</name>
</gene>